<dbReference type="AlphaFoldDB" id="A0A0K6H3P0"/>
<keyword evidence="1 4" id="KW-0732">Signal</keyword>
<dbReference type="Proteomes" id="UP000243535">
    <property type="component" value="Unassembled WGS sequence"/>
</dbReference>
<organism evidence="7 8">
    <name type="scientific">Gulbenkiania indica</name>
    <dbReference type="NCBI Taxonomy" id="375574"/>
    <lineage>
        <taxon>Bacteria</taxon>
        <taxon>Pseudomonadati</taxon>
        <taxon>Pseudomonadota</taxon>
        <taxon>Betaproteobacteria</taxon>
        <taxon>Neisseriales</taxon>
        <taxon>Chromobacteriaceae</taxon>
        <taxon>Gulbenkiania</taxon>
    </lineage>
</organism>
<accession>A0A0K6H3P0</accession>
<comment type="subunit">
    <text evidence="4">Part of the Bam complex.</text>
</comment>
<evidence type="ECO:0000256" key="2">
    <source>
        <dbReference type="ARBA" id="ARBA00023136"/>
    </source>
</evidence>
<proteinExistence type="inferred from homology"/>
<dbReference type="RefSeq" id="WP_054285907.1">
    <property type="nucleotide sequence ID" value="NZ_CYHA01000006.1"/>
</dbReference>
<dbReference type="InterPro" id="IPR018391">
    <property type="entry name" value="PQQ_b-propeller_rpt"/>
</dbReference>
<feature type="chain" id="PRO_5008990651" description="Outer membrane protein assembly factor BamB" evidence="5">
    <location>
        <begin position="23"/>
        <end position="380"/>
    </location>
</feature>
<evidence type="ECO:0000256" key="4">
    <source>
        <dbReference type="HAMAP-Rule" id="MF_00923"/>
    </source>
</evidence>
<dbReference type="SUPFAM" id="SSF50998">
    <property type="entry name" value="Quinoprotein alcohol dehydrogenase-like"/>
    <property type="match status" value="1"/>
</dbReference>
<dbReference type="Gene3D" id="2.130.10.10">
    <property type="entry name" value="YVTN repeat-like/Quinoprotein amine dehydrogenase"/>
    <property type="match status" value="1"/>
</dbReference>
<dbReference type="SMART" id="SM00564">
    <property type="entry name" value="PQQ"/>
    <property type="match status" value="5"/>
</dbReference>
<protein>
    <recommendedName>
        <fullName evidence="4">Outer membrane protein assembly factor BamB</fullName>
    </recommendedName>
</protein>
<dbReference type="OrthoDB" id="5173551at2"/>
<dbReference type="HAMAP" id="MF_00923">
    <property type="entry name" value="OM_assembly_BamB"/>
    <property type="match status" value="1"/>
</dbReference>
<evidence type="ECO:0000256" key="1">
    <source>
        <dbReference type="ARBA" id="ARBA00022729"/>
    </source>
</evidence>
<dbReference type="PANTHER" id="PTHR34512:SF30">
    <property type="entry name" value="OUTER MEMBRANE PROTEIN ASSEMBLY FACTOR BAMB"/>
    <property type="match status" value="1"/>
</dbReference>
<dbReference type="STRING" id="375574.GCA_001418035_02221"/>
<dbReference type="GO" id="GO:0009279">
    <property type="term" value="C:cell outer membrane"/>
    <property type="evidence" value="ECO:0007669"/>
    <property type="project" value="UniProtKB-SubCell"/>
</dbReference>
<name>A0A0K6H3P0_9NEIS</name>
<keyword evidence="2 4" id="KW-0472">Membrane</keyword>
<dbReference type="InterPro" id="IPR017687">
    <property type="entry name" value="BamB"/>
</dbReference>
<gene>
    <name evidence="4" type="primary">bamB</name>
    <name evidence="7" type="ORF">Ga0061063_2439</name>
</gene>
<feature type="signal peptide" evidence="5">
    <location>
        <begin position="1"/>
        <end position="22"/>
    </location>
</feature>
<evidence type="ECO:0000256" key="3">
    <source>
        <dbReference type="ARBA" id="ARBA00023237"/>
    </source>
</evidence>
<dbReference type="GO" id="GO:0051205">
    <property type="term" value="P:protein insertion into membrane"/>
    <property type="evidence" value="ECO:0007669"/>
    <property type="project" value="UniProtKB-UniRule"/>
</dbReference>
<comment type="similarity">
    <text evidence="4">Belongs to the BamB family.</text>
</comment>
<keyword evidence="4" id="KW-0564">Palmitate</keyword>
<evidence type="ECO:0000313" key="8">
    <source>
        <dbReference type="Proteomes" id="UP000243535"/>
    </source>
</evidence>
<dbReference type="GO" id="GO:0043165">
    <property type="term" value="P:Gram-negative-bacterium-type cell outer membrane assembly"/>
    <property type="evidence" value="ECO:0007669"/>
    <property type="project" value="UniProtKB-UniRule"/>
</dbReference>
<evidence type="ECO:0000313" key="7">
    <source>
        <dbReference type="EMBL" id="CUA85592.1"/>
    </source>
</evidence>
<sequence length="380" mass="40504">MHRRLVVATMLASALLTGCASWFEGSSRPEPTRLAAFNPVQGLAERWSASLGDSGTGGFMPAYHNGNIVAADARGQVREFDATTGRQVRQLDAGRPLTGAVGVSEELLLLGTAKGSLIALDRRTGTVRWEQRLTSLTLEAPVVSGGQVMVRTNDGRITAFGLADGQQRWTYAASQPLLTLRNTGSMTPVGTEALIIGQAGGRIAVLAQESGALLWEATVATARGATELERVTDVTSRPAFDNGQVCAVAYQGRVACFEARSGTLQWARDISSSQGLTLDERNVYVTADDGSVQAFDRSTGRNLWKLDALRYRSVSGPAMLGRFVLVTDQEGYAHLLSNETGAIVGRTRIGADLLATQPQSLGENVLLQGRNGRLAMLTLK</sequence>
<keyword evidence="8" id="KW-1185">Reference proteome</keyword>
<dbReference type="EMBL" id="CYHA01000006">
    <property type="protein sequence ID" value="CUA85592.1"/>
    <property type="molecule type" value="Genomic_DNA"/>
</dbReference>
<dbReference type="InterPro" id="IPR015943">
    <property type="entry name" value="WD40/YVTN_repeat-like_dom_sf"/>
</dbReference>
<dbReference type="InterPro" id="IPR011047">
    <property type="entry name" value="Quinoprotein_ADH-like_sf"/>
</dbReference>
<evidence type="ECO:0000256" key="5">
    <source>
        <dbReference type="SAM" id="SignalP"/>
    </source>
</evidence>
<dbReference type="InterPro" id="IPR002372">
    <property type="entry name" value="PQQ_rpt_dom"/>
</dbReference>
<dbReference type="Pfam" id="PF13360">
    <property type="entry name" value="PQQ_2"/>
    <property type="match status" value="1"/>
</dbReference>
<dbReference type="PROSITE" id="PS51257">
    <property type="entry name" value="PROKAR_LIPOPROTEIN"/>
    <property type="match status" value="1"/>
</dbReference>
<evidence type="ECO:0000259" key="6">
    <source>
        <dbReference type="Pfam" id="PF13360"/>
    </source>
</evidence>
<comment type="subcellular location">
    <subcellularLocation>
        <location evidence="4">Cell outer membrane</location>
        <topology evidence="4">Lipid-anchor</topology>
    </subcellularLocation>
</comment>
<feature type="domain" description="Pyrrolo-quinoline quinone repeat" evidence="6">
    <location>
        <begin position="74"/>
        <end position="305"/>
    </location>
</feature>
<reference evidence="8" key="1">
    <citation type="submission" date="2015-08" db="EMBL/GenBank/DDBJ databases">
        <authorList>
            <person name="Varghese N."/>
        </authorList>
    </citation>
    <scope>NUCLEOTIDE SEQUENCE [LARGE SCALE GENOMIC DNA]</scope>
    <source>
        <strain evidence="8">DSM 17901</strain>
    </source>
</reference>
<dbReference type="PANTHER" id="PTHR34512">
    <property type="entry name" value="CELL SURFACE PROTEIN"/>
    <property type="match status" value="1"/>
</dbReference>
<dbReference type="NCBIfam" id="TIGR03300">
    <property type="entry name" value="assembly_YfgL"/>
    <property type="match status" value="1"/>
</dbReference>
<comment type="function">
    <text evidence="4">Part of the outer membrane protein assembly complex, which is involved in assembly and insertion of beta-barrel proteins into the outer membrane.</text>
</comment>
<keyword evidence="4" id="KW-0449">Lipoprotein</keyword>
<keyword evidence="3 4" id="KW-0998">Cell outer membrane</keyword>